<feature type="region of interest" description="Disordered" evidence="5">
    <location>
        <begin position="63"/>
        <end position="85"/>
    </location>
</feature>
<dbReference type="AlphaFoldDB" id="A0ABD0MU64"/>
<dbReference type="PANTHER" id="PTHR19367">
    <property type="entry name" value="T-CELL RECEPTOR ALPHA CHAIN V REGION"/>
    <property type="match status" value="1"/>
</dbReference>
<feature type="domain" description="Immunoglobulin V-set" evidence="6">
    <location>
        <begin position="13"/>
        <end position="85"/>
    </location>
</feature>
<dbReference type="Pfam" id="PF07686">
    <property type="entry name" value="V-set"/>
    <property type="match status" value="1"/>
</dbReference>
<dbReference type="GO" id="GO:0002250">
    <property type="term" value="P:adaptive immune response"/>
    <property type="evidence" value="ECO:0007669"/>
    <property type="project" value="UniProtKB-KW"/>
</dbReference>
<keyword evidence="2" id="KW-0391">Immunity</keyword>
<evidence type="ECO:0000313" key="8">
    <source>
        <dbReference type="Proteomes" id="UP001529510"/>
    </source>
</evidence>
<comment type="caution">
    <text evidence="7">The sequence shown here is derived from an EMBL/GenBank/DDBJ whole genome shotgun (WGS) entry which is preliminary data.</text>
</comment>
<organism evidence="7 8">
    <name type="scientific">Cirrhinus mrigala</name>
    <name type="common">Mrigala</name>
    <dbReference type="NCBI Taxonomy" id="683832"/>
    <lineage>
        <taxon>Eukaryota</taxon>
        <taxon>Metazoa</taxon>
        <taxon>Chordata</taxon>
        <taxon>Craniata</taxon>
        <taxon>Vertebrata</taxon>
        <taxon>Euteleostomi</taxon>
        <taxon>Actinopterygii</taxon>
        <taxon>Neopterygii</taxon>
        <taxon>Teleostei</taxon>
        <taxon>Ostariophysi</taxon>
        <taxon>Cypriniformes</taxon>
        <taxon>Cyprinidae</taxon>
        <taxon>Labeoninae</taxon>
        <taxon>Labeonini</taxon>
        <taxon>Cirrhinus</taxon>
    </lineage>
</organism>
<evidence type="ECO:0000256" key="2">
    <source>
        <dbReference type="ARBA" id="ARBA00023130"/>
    </source>
</evidence>
<keyword evidence="8" id="KW-1185">Reference proteome</keyword>
<proteinExistence type="predicted"/>
<dbReference type="Gene3D" id="2.60.40.10">
    <property type="entry name" value="Immunoglobulins"/>
    <property type="match status" value="1"/>
</dbReference>
<protein>
    <recommendedName>
        <fullName evidence="6">Immunoglobulin V-set domain-containing protein</fullName>
    </recommendedName>
</protein>
<feature type="non-terminal residue" evidence="7">
    <location>
        <position position="85"/>
    </location>
</feature>
<gene>
    <name evidence="7" type="ORF">M9458_052532</name>
</gene>
<evidence type="ECO:0000313" key="7">
    <source>
        <dbReference type="EMBL" id="KAL0152101.1"/>
    </source>
</evidence>
<evidence type="ECO:0000256" key="5">
    <source>
        <dbReference type="SAM" id="MobiDB-lite"/>
    </source>
</evidence>
<reference evidence="7 8" key="1">
    <citation type="submission" date="2024-05" db="EMBL/GenBank/DDBJ databases">
        <title>Genome sequencing and assembly of Indian major carp, Cirrhinus mrigala (Hamilton, 1822).</title>
        <authorList>
            <person name="Mohindra V."/>
            <person name="Chowdhury L.M."/>
            <person name="Lal K."/>
            <person name="Jena J.K."/>
        </authorList>
    </citation>
    <scope>NUCLEOTIDE SEQUENCE [LARGE SCALE GENOMIC DNA]</scope>
    <source>
        <strain evidence="7">CM1030</strain>
        <tissue evidence="7">Blood</tissue>
    </source>
</reference>
<feature type="non-terminal residue" evidence="7">
    <location>
        <position position="1"/>
    </location>
</feature>
<keyword evidence="3" id="KW-0675">Receptor</keyword>
<evidence type="ECO:0000256" key="4">
    <source>
        <dbReference type="ARBA" id="ARBA00023319"/>
    </source>
</evidence>
<evidence type="ECO:0000259" key="6">
    <source>
        <dbReference type="Pfam" id="PF07686"/>
    </source>
</evidence>
<name>A0ABD0MU64_CIRMR</name>
<dbReference type="Proteomes" id="UP001529510">
    <property type="component" value="Unassembled WGS sequence"/>
</dbReference>
<evidence type="ECO:0000256" key="3">
    <source>
        <dbReference type="ARBA" id="ARBA00023170"/>
    </source>
</evidence>
<accession>A0ABD0MU64</accession>
<keyword evidence="1" id="KW-0732">Signal</keyword>
<dbReference type="InterPro" id="IPR013783">
    <property type="entry name" value="Ig-like_fold"/>
</dbReference>
<evidence type="ECO:0000256" key="1">
    <source>
        <dbReference type="ARBA" id="ARBA00022729"/>
    </source>
</evidence>
<dbReference type="CDD" id="cd00099">
    <property type="entry name" value="IgV"/>
    <property type="match status" value="1"/>
</dbReference>
<keyword evidence="2" id="KW-1064">Adaptive immunity</keyword>
<dbReference type="PANTHER" id="PTHR19367:SF18">
    <property type="entry name" value="T CELL RECEPTOR ALPHA VARIABLE 16"/>
    <property type="match status" value="1"/>
</dbReference>
<keyword evidence="4" id="KW-0393">Immunoglobulin domain</keyword>
<sequence>LVSGDSIEPDKEKNVITIERETVKMSCSYSTNGDNVRLFWYRQYPNGELLFLAYKGARSWKNTDTTDPRFQSTTSHTTTELNITD</sequence>
<dbReference type="EMBL" id="JAMKFB020000190">
    <property type="protein sequence ID" value="KAL0152101.1"/>
    <property type="molecule type" value="Genomic_DNA"/>
</dbReference>
<dbReference type="SUPFAM" id="SSF48726">
    <property type="entry name" value="Immunoglobulin"/>
    <property type="match status" value="1"/>
</dbReference>
<dbReference type="InterPro" id="IPR051287">
    <property type="entry name" value="TCR_variable_region"/>
</dbReference>
<dbReference type="InterPro" id="IPR036179">
    <property type="entry name" value="Ig-like_dom_sf"/>
</dbReference>
<dbReference type="InterPro" id="IPR013106">
    <property type="entry name" value="Ig_V-set"/>
</dbReference>